<organism evidence="3 4">
    <name type="scientific">Syphacia muris</name>
    <dbReference type="NCBI Taxonomy" id="451379"/>
    <lineage>
        <taxon>Eukaryota</taxon>
        <taxon>Metazoa</taxon>
        <taxon>Ecdysozoa</taxon>
        <taxon>Nematoda</taxon>
        <taxon>Chromadorea</taxon>
        <taxon>Rhabditida</taxon>
        <taxon>Spirurina</taxon>
        <taxon>Oxyuridomorpha</taxon>
        <taxon>Oxyuroidea</taxon>
        <taxon>Oxyuridae</taxon>
        <taxon>Syphacia</taxon>
    </lineage>
</organism>
<dbReference type="WBParaSite" id="SMUV_0000933101-mRNA-1">
    <property type="protein sequence ID" value="SMUV_0000933101-mRNA-1"/>
    <property type="gene ID" value="SMUV_0000933101"/>
</dbReference>
<feature type="region of interest" description="Disordered" evidence="1">
    <location>
        <begin position="212"/>
        <end position="275"/>
    </location>
</feature>
<reference evidence="4" key="1">
    <citation type="submission" date="2016-04" db="UniProtKB">
        <authorList>
            <consortium name="WormBaseParasite"/>
        </authorList>
    </citation>
    <scope>IDENTIFICATION</scope>
</reference>
<protein>
    <submittedName>
        <fullName evidence="4">HORMA domain-containing protein</fullName>
    </submittedName>
</protein>
<dbReference type="Pfam" id="PF02301">
    <property type="entry name" value="HORMA"/>
    <property type="match status" value="1"/>
</dbReference>
<dbReference type="AlphaFoldDB" id="A0A158R639"/>
<evidence type="ECO:0000313" key="4">
    <source>
        <dbReference type="WBParaSite" id="SMUV_0000933101-mRNA-1"/>
    </source>
</evidence>
<keyword evidence="3" id="KW-1185">Reference proteome</keyword>
<feature type="domain" description="HORMA" evidence="2">
    <location>
        <begin position="1"/>
        <end position="164"/>
    </location>
</feature>
<feature type="region of interest" description="Disordered" evidence="1">
    <location>
        <begin position="422"/>
        <end position="455"/>
    </location>
</feature>
<feature type="compositionally biased region" description="Low complexity" evidence="1">
    <location>
        <begin position="256"/>
        <end position="266"/>
    </location>
</feature>
<proteinExistence type="predicted"/>
<dbReference type="SUPFAM" id="SSF56019">
    <property type="entry name" value="The spindle assembly checkpoint protein mad2"/>
    <property type="match status" value="1"/>
</dbReference>
<feature type="compositionally biased region" description="Basic and acidic residues" evidence="1">
    <location>
        <begin position="212"/>
        <end position="222"/>
    </location>
</feature>
<dbReference type="Proteomes" id="UP000046393">
    <property type="component" value="Unplaced"/>
</dbReference>
<dbReference type="PROSITE" id="PS50815">
    <property type="entry name" value="HORMA"/>
    <property type="match status" value="1"/>
</dbReference>
<sequence length="455" mass="51270">MTRVEIDILRRKSKLGRRIEDIMFSLNEAIEKLVIKSKNSKRNEILEVYDFEVIYKDGCAEVYLKRTNDDEPLEAEDQQKSNSESFLRNTIGKFFHQLRSFLEVLAPLPPMKLTFKLLYYPCAPRDYEPKYFGPSCDLKIFHYVNRKGIFATVETQYHGLNLKFGFFHVGKQLDNLSNDSNARKRSISSASDFSSSSEKKKKVENALPVVDEARLNKEKSQEEINEVENELQENASDGTSINDDSDEPKEVPLLVSSSDESASGNSELIEENSSSFDRNFEKKLESLVIDDAPVVKLSDAEATEELGVTKTIECSLEEGLTNIKTDFEKPQVILKSRNDLLDKLGCAKLGNQQVLASTVYAEQGSSTVLSNLSEVDNVSTTEANQRLIEQNKEDGNDKTVASIYKDDFKSLERPIDANELFQSQLSSRSDGFGDTNTGKGRVFVMETPFSDSDPE</sequence>
<accession>A0A158R639</accession>
<evidence type="ECO:0000256" key="1">
    <source>
        <dbReference type="SAM" id="MobiDB-lite"/>
    </source>
</evidence>
<dbReference type="InterPro" id="IPR036570">
    <property type="entry name" value="HORMA_dom_sf"/>
</dbReference>
<feature type="compositionally biased region" description="Polar residues" evidence="1">
    <location>
        <begin position="422"/>
        <end position="438"/>
    </location>
</feature>
<evidence type="ECO:0000313" key="3">
    <source>
        <dbReference type="Proteomes" id="UP000046393"/>
    </source>
</evidence>
<dbReference type="InterPro" id="IPR003511">
    <property type="entry name" value="HORMA_dom"/>
</dbReference>
<evidence type="ECO:0000259" key="2">
    <source>
        <dbReference type="PROSITE" id="PS50815"/>
    </source>
</evidence>
<name>A0A158R639_9BILA</name>
<dbReference type="Gene3D" id="3.30.900.10">
    <property type="entry name" value="HORMA domain"/>
    <property type="match status" value="1"/>
</dbReference>